<dbReference type="EnsemblPlants" id="OPUNC06G23310.1">
    <property type="protein sequence ID" value="OPUNC06G23310.1"/>
    <property type="gene ID" value="OPUNC06G23310"/>
</dbReference>
<dbReference type="Proteomes" id="UP000026962">
    <property type="component" value="Chromosome 6"/>
</dbReference>
<sequence>MAKYSFCKNKTSDSDHLFIDSAVDKPAASPDSDTRVNPKSNWAAFFPDCSIGKFINATGISPLPRADGSSPDMLLLSNRSSSNIEDGICPVKLLLLALRATIFFITSHCLDENFPVNKLLEMFSTWRGKPLLGDCSSGREPSRRLKLTSRTMMLLENNNSIGRLRCKSPVRLLRDGEMRPWRPLEANETSVTVPSLLQLMPSHLQQSKPFTHDVLRLPLWPGKRPSRKPMRELSSCSVQELVGEVKESRTTTARPKNRAADLWILPEN</sequence>
<reference evidence="1" key="2">
    <citation type="submission" date="2018-05" db="EMBL/GenBank/DDBJ databases">
        <title>OpunRS2 (Oryza punctata Reference Sequence Version 2).</title>
        <authorList>
            <person name="Zhang J."/>
            <person name="Kudrna D."/>
            <person name="Lee S."/>
            <person name="Talag J."/>
            <person name="Welchert J."/>
            <person name="Wing R.A."/>
        </authorList>
    </citation>
    <scope>NUCLEOTIDE SEQUENCE [LARGE SCALE GENOMIC DNA]</scope>
</reference>
<name>A0A0E0LF01_ORYPU</name>
<organism evidence="1">
    <name type="scientific">Oryza punctata</name>
    <name type="common">Red rice</name>
    <dbReference type="NCBI Taxonomy" id="4537"/>
    <lineage>
        <taxon>Eukaryota</taxon>
        <taxon>Viridiplantae</taxon>
        <taxon>Streptophyta</taxon>
        <taxon>Embryophyta</taxon>
        <taxon>Tracheophyta</taxon>
        <taxon>Spermatophyta</taxon>
        <taxon>Magnoliopsida</taxon>
        <taxon>Liliopsida</taxon>
        <taxon>Poales</taxon>
        <taxon>Poaceae</taxon>
        <taxon>BOP clade</taxon>
        <taxon>Oryzoideae</taxon>
        <taxon>Oryzeae</taxon>
        <taxon>Oryzinae</taxon>
        <taxon>Oryza</taxon>
    </lineage>
</organism>
<dbReference type="OMA" id="CENPART"/>
<dbReference type="AlphaFoldDB" id="A0A0E0LF01"/>
<protein>
    <submittedName>
        <fullName evidence="1">Uncharacterized protein</fullName>
    </submittedName>
</protein>
<keyword evidence="2" id="KW-1185">Reference proteome</keyword>
<evidence type="ECO:0000313" key="2">
    <source>
        <dbReference type="Proteomes" id="UP000026962"/>
    </source>
</evidence>
<accession>A0A0E0LF01</accession>
<evidence type="ECO:0000313" key="1">
    <source>
        <dbReference type="EnsemblPlants" id="OPUNC06G23310.1"/>
    </source>
</evidence>
<dbReference type="Gramene" id="OPUNC06G23310.1">
    <property type="protein sequence ID" value="OPUNC06G23310.1"/>
    <property type="gene ID" value="OPUNC06G23310"/>
</dbReference>
<proteinExistence type="predicted"/>
<reference evidence="1" key="1">
    <citation type="submission" date="2015-04" db="UniProtKB">
        <authorList>
            <consortium name="EnsemblPlants"/>
        </authorList>
    </citation>
    <scope>IDENTIFICATION</scope>
</reference>
<dbReference type="HOGENOM" id="CLU_1039698_0_0_1"/>